<dbReference type="PROSITE" id="PS51725">
    <property type="entry name" value="ABM"/>
    <property type="match status" value="1"/>
</dbReference>
<organism evidence="2 3">
    <name type="scientific">Stappia sediminis</name>
    <dbReference type="NCBI Taxonomy" id="2692190"/>
    <lineage>
        <taxon>Bacteria</taxon>
        <taxon>Pseudomonadati</taxon>
        <taxon>Pseudomonadota</taxon>
        <taxon>Alphaproteobacteria</taxon>
        <taxon>Hyphomicrobiales</taxon>
        <taxon>Stappiaceae</taxon>
        <taxon>Stappia</taxon>
    </lineage>
</organism>
<keyword evidence="2" id="KW-0560">Oxidoreductase</keyword>
<accession>A0A7X3LWM5</accession>
<keyword evidence="3" id="KW-1185">Reference proteome</keyword>
<dbReference type="Pfam" id="PF03992">
    <property type="entry name" value="ABM"/>
    <property type="match status" value="1"/>
</dbReference>
<gene>
    <name evidence="2" type="ORF">GR183_16295</name>
</gene>
<dbReference type="InterPro" id="IPR007138">
    <property type="entry name" value="ABM_dom"/>
</dbReference>
<dbReference type="RefSeq" id="WP_160776694.1">
    <property type="nucleotide sequence ID" value="NZ_WUMV01000007.1"/>
</dbReference>
<name>A0A7X3LWM5_9HYPH</name>
<dbReference type="Gene3D" id="3.30.70.100">
    <property type="match status" value="1"/>
</dbReference>
<evidence type="ECO:0000313" key="3">
    <source>
        <dbReference type="Proteomes" id="UP000433101"/>
    </source>
</evidence>
<protein>
    <submittedName>
        <fullName evidence="2">Antibiotic biosynthesis monooxygenase</fullName>
    </submittedName>
</protein>
<dbReference type="Proteomes" id="UP000433101">
    <property type="component" value="Unassembled WGS sequence"/>
</dbReference>
<dbReference type="SUPFAM" id="SSF54909">
    <property type="entry name" value="Dimeric alpha+beta barrel"/>
    <property type="match status" value="1"/>
</dbReference>
<proteinExistence type="predicted"/>
<dbReference type="AlphaFoldDB" id="A0A7X3LWM5"/>
<evidence type="ECO:0000259" key="1">
    <source>
        <dbReference type="PROSITE" id="PS51725"/>
    </source>
</evidence>
<feature type="domain" description="ABM" evidence="1">
    <location>
        <begin position="2"/>
        <end position="93"/>
    </location>
</feature>
<sequence length="98" mass="11131">MIVRIFRVTVHEGKRAEFEDFFRNTAIPLVKSQPGIVSVTAGVPRAESPNEFCMVMVWEDVDSLKAFAGEDWREPHIHPDEAALVRDRSLHHYELAAG</sequence>
<dbReference type="InterPro" id="IPR011008">
    <property type="entry name" value="Dimeric_a/b-barrel"/>
</dbReference>
<dbReference type="GO" id="GO:0004497">
    <property type="term" value="F:monooxygenase activity"/>
    <property type="evidence" value="ECO:0007669"/>
    <property type="project" value="UniProtKB-KW"/>
</dbReference>
<comment type="caution">
    <text evidence="2">The sequence shown here is derived from an EMBL/GenBank/DDBJ whole genome shotgun (WGS) entry which is preliminary data.</text>
</comment>
<dbReference type="EMBL" id="WUMV01000007">
    <property type="protein sequence ID" value="MXN66477.1"/>
    <property type="molecule type" value="Genomic_DNA"/>
</dbReference>
<evidence type="ECO:0000313" key="2">
    <source>
        <dbReference type="EMBL" id="MXN66477.1"/>
    </source>
</evidence>
<reference evidence="2 3" key="1">
    <citation type="submission" date="2019-12" db="EMBL/GenBank/DDBJ databases">
        <authorList>
            <person name="Li M."/>
        </authorList>
    </citation>
    <scope>NUCLEOTIDE SEQUENCE [LARGE SCALE GENOMIC DNA]</scope>
    <source>
        <strain evidence="2 3">GBMRC 2046</strain>
    </source>
</reference>
<keyword evidence="2" id="KW-0503">Monooxygenase</keyword>